<accession>A0ABM7I550</accession>
<dbReference type="Proteomes" id="UP000465622">
    <property type="component" value="Chromosome"/>
</dbReference>
<dbReference type="Gene3D" id="2.40.10.10">
    <property type="entry name" value="Trypsin-like serine proteases"/>
    <property type="match status" value="2"/>
</dbReference>
<sequence length="287" mass="28887">MNVKLAVIALVAATAALSACGAPEKPVRVTPAAAASTSAPVRVAAPEWVNVDGQGSYAPFGFTPAPGVRILHTGTDGTQKMCSLGPAVRREGGYGSGFLTAGHCLNDNAPTMMELATDGGGGSVPLAVADRATGSQSWVENTAMDGASIWGPAASPRIAGWPVAGALTVAGVRSLVSVGSPVCFVGATTQRVVCGPAVSVSGSQILFRRSSSEHNGGDSGGPTFLVDNAGRAHLIGIYSGNDAADESRAVPTFLDPQLGRLRAEVMTDSVAAQSVRGDKRWSTAAAS</sequence>
<reference evidence="2 3" key="1">
    <citation type="journal article" date="2019" name="Emerg. Microbes Infect.">
        <title>Comprehensive subspecies identification of 175 nontuberculous mycobacteria species based on 7547 genomic profiles.</title>
        <authorList>
            <person name="Matsumoto Y."/>
            <person name="Kinjo T."/>
            <person name="Motooka D."/>
            <person name="Nabeya D."/>
            <person name="Jung N."/>
            <person name="Uechi K."/>
            <person name="Horii T."/>
            <person name="Iida T."/>
            <person name="Fujita J."/>
            <person name="Nakamura S."/>
        </authorList>
    </citation>
    <scope>NUCLEOTIDE SEQUENCE [LARGE SCALE GENOMIC DNA]</scope>
    <source>
        <strain evidence="2 3">JCM 12375</strain>
    </source>
</reference>
<proteinExistence type="predicted"/>
<protein>
    <recommendedName>
        <fullName evidence="4">Trypsin-like serine protease</fullName>
    </recommendedName>
</protein>
<dbReference type="InterPro" id="IPR043504">
    <property type="entry name" value="Peptidase_S1_PA_chymotrypsin"/>
</dbReference>
<evidence type="ECO:0000313" key="2">
    <source>
        <dbReference type="EMBL" id="BBX38049.1"/>
    </source>
</evidence>
<feature type="chain" id="PRO_5046728456" description="Trypsin-like serine protease" evidence="1">
    <location>
        <begin position="22"/>
        <end position="287"/>
    </location>
</feature>
<dbReference type="SUPFAM" id="SSF50494">
    <property type="entry name" value="Trypsin-like serine proteases"/>
    <property type="match status" value="1"/>
</dbReference>
<keyword evidence="1" id="KW-0732">Signal</keyword>
<organism evidence="2 3">
    <name type="scientific">Mycolicibacterium mageritense</name>
    <name type="common">Mycobacterium mageritense</name>
    <dbReference type="NCBI Taxonomy" id="53462"/>
    <lineage>
        <taxon>Bacteria</taxon>
        <taxon>Bacillati</taxon>
        <taxon>Actinomycetota</taxon>
        <taxon>Actinomycetes</taxon>
        <taxon>Mycobacteriales</taxon>
        <taxon>Mycobacteriaceae</taxon>
        <taxon>Mycolicibacterium</taxon>
    </lineage>
</organism>
<feature type="signal peptide" evidence="1">
    <location>
        <begin position="1"/>
        <end position="21"/>
    </location>
</feature>
<keyword evidence="3" id="KW-1185">Reference proteome</keyword>
<gene>
    <name evidence="2" type="ORF">MMAGJ_73310</name>
</gene>
<dbReference type="EMBL" id="AP022567">
    <property type="protein sequence ID" value="BBX38049.1"/>
    <property type="molecule type" value="Genomic_DNA"/>
</dbReference>
<name>A0ABM7I550_MYCME</name>
<evidence type="ECO:0000256" key="1">
    <source>
        <dbReference type="SAM" id="SignalP"/>
    </source>
</evidence>
<dbReference type="InterPro" id="IPR009003">
    <property type="entry name" value="Peptidase_S1_PA"/>
</dbReference>
<evidence type="ECO:0008006" key="4">
    <source>
        <dbReference type="Google" id="ProtNLM"/>
    </source>
</evidence>
<dbReference type="PROSITE" id="PS51257">
    <property type="entry name" value="PROKAR_LIPOPROTEIN"/>
    <property type="match status" value="1"/>
</dbReference>
<dbReference type="RefSeq" id="WP_051579340.1">
    <property type="nucleotide sequence ID" value="NZ_AP022567.1"/>
</dbReference>
<evidence type="ECO:0000313" key="3">
    <source>
        <dbReference type="Proteomes" id="UP000465622"/>
    </source>
</evidence>